<reference evidence="1" key="1">
    <citation type="submission" date="2023-04" db="EMBL/GenBank/DDBJ databases">
        <title>Draft Genome sequencing of Naganishia species isolated from polar environments using Oxford Nanopore Technology.</title>
        <authorList>
            <person name="Leo P."/>
            <person name="Venkateswaran K."/>
        </authorList>
    </citation>
    <scope>NUCLEOTIDE SEQUENCE</scope>
    <source>
        <strain evidence="1">MNA-CCFEE 5423</strain>
    </source>
</reference>
<evidence type="ECO:0000313" key="2">
    <source>
        <dbReference type="Proteomes" id="UP001227268"/>
    </source>
</evidence>
<name>A0ACC2W8H5_9TREE</name>
<evidence type="ECO:0000313" key="1">
    <source>
        <dbReference type="EMBL" id="KAJ9107743.1"/>
    </source>
</evidence>
<comment type="caution">
    <text evidence="1">The sequence shown here is derived from an EMBL/GenBank/DDBJ whole genome shotgun (WGS) entry which is preliminary data.</text>
</comment>
<protein>
    <submittedName>
        <fullName evidence="1">Uncharacterized protein</fullName>
    </submittedName>
</protein>
<proteinExistence type="predicted"/>
<keyword evidence="2" id="KW-1185">Reference proteome</keyword>
<accession>A0ACC2W8H5</accession>
<dbReference type="EMBL" id="JASBWT010000002">
    <property type="protein sequence ID" value="KAJ9107743.1"/>
    <property type="molecule type" value="Genomic_DNA"/>
</dbReference>
<organism evidence="1 2">
    <name type="scientific">Naganishia friedmannii</name>
    <dbReference type="NCBI Taxonomy" id="89922"/>
    <lineage>
        <taxon>Eukaryota</taxon>
        <taxon>Fungi</taxon>
        <taxon>Dikarya</taxon>
        <taxon>Basidiomycota</taxon>
        <taxon>Agaricomycotina</taxon>
        <taxon>Tremellomycetes</taxon>
        <taxon>Filobasidiales</taxon>
        <taxon>Filobasidiaceae</taxon>
        <taxon>Naganishia</taxon>
    </lineage>
</organism>
<gene>
    <name evidence="1" type="ORF">QFC21_001204</name>
</gene>
<dbReference type="Proteomes" id="UP001227268">
    <property type="component" value="Unassembled WGS sequence"/>
</dbReference>
<sequence length="870" mass="95830">MSTPPVFKQRKPRLTSTRTRDDQPPTAAAAAQDVQDGTEEEEGESPMAAAMKRKKESTGSRRKRTETGKGKLSFGDDDDEETTTPTPFVPRKSTLSQSVSSLQKQATTRSLPTPFPTTTSTFSNPSTTDDTTSAAKSAARPPPAAQSTYNQSYIAQLKASTPTRHTLQREPGVIVSYDEDGDAAMPLEAGEGGEVEDTTAGIPDEAAIKSAIARRRRHAAQGVNPSTTTTTTGEDYISLTADTSRLAVYDHSTLAQGPHPESRLQRESDSEGEGDEQFAAFTGADERLGLRAGGGGNQEHARRMRREMRDALEDVEMDEGAHGQGQGQGQVEHEDEERWEDEQVRRAGAASHHVRKPRETTKQGYTSAKIPTPRPLPTISLASTRLATSLQYLLAERTTLAKQTEATLREKERLDVQEREVREEVERVEGKREWMMQFVGWVEMLGGFLEEKVPLLDKIEADELQHYRERKGMITTRRQGDDEDDVALFLGVAPAPSDGGAATGNGSDEEMEVDELGRTVGGYAKGPVGPYAGVRKGRREARLARRQSRRLRSKRAEEDDDDEGYSTDSTLSPADAEDYDTALHSLLSRADDLDKDVKADEFRDPAHPSGGVAFWFSEWRRREPEEYAQAFGGLGCVQAWEYWARKEMVGWEPSRSNTSVDSFRWFHALHAYSHPKLLAAQKQTDKPMSDSDSDDAEEPPLAPEGDMAGAMVSGAVTRLVINAVEAGEYDPYSLRQTRRLVDLVDLVSDYTGKEGGKYKALLKAILAVFLEQIQALSTLISATLQASATPPPAFDAASRSALSTFTHRRLKLIKNMFAWRRYAPQEVIQLVGMLLQQVVRPCLSRCWDSGGKELTEKLAGVTLQADGYNG</sequence>